<feature type="domain" description="UBA" evidence="1">
    <location>
        <begin position="389"/>
        <end position="435"/>
    </location>
</feature>
<feature type="domain" description="UBA" evidence="1">
    <location>
        <begin position="243"/>
        <end position="287"/>
    </location>
</feature>
<name>A0A0P1AP83_PLAHL</name>
<dbReference type="OrthoDB" id="125622at2759"/>
<dbReference type="GeneID" id="36408470"/>
<proteinExistence type="predicted"/>
<dbReference type="Proteomes" id="UP000054928">
    <property type="component" value="Unassembled WGS sequence"/>
</dbReference>
<accession>A0A0P1AP83</accession>
<dbReference type="CDD" id="cd14291">
    <property type="entry name" value="UBA1_NUB1_like"/>
    <property type="match status" value="1"/>
</dbReference>
<reference evidence="3" key="1">
    <citation type="submission" date="2014-09" db="EMBL/GenBank/DDBJ databases">
        <authorList>
            <person name="Sharma Rahul"/>
            <person name="Thines Marco"/>
        </authorList>
    </citation>
    <scope>NUCLEOTIDE SEQUENCE [LARGE SCALE GENOMIC DNA]</scope>
</reference>
<dbReference type="SMART" id="SM00165">
    <property type="entry name" value="UBA"/>
    <property type="match status" value="2"/>
</dbReference>
<dbReference type="RefSeq" id="XP_024579571.1">
    <property type="nucleotide sequence ID" value="XM_024729167.1"/>
</dbReference>
<dbReference type="EMBL" id="CCYD01000653">
    <property type="protein sequence ID" value="CEG43202.1"/>
    <property type="molecule type" value="Genomic_DNA"/>
</dbReference>
<dbReference type="SUPFAM" id="SSF46934">
    <property type="entry name" value="UBA-like"/>
    <property type="match status" value="2"/>
</dbReference>
<evidence type="ECO:0000313" key="2">
    <source>
        <dbReference type="EMBL" id="CEG43202.1"/>
    </source>
</evidence>
<evidence type="ECO:0000313" key="3">
    <source>
        <dbReference type="Proteomes" id="UP000054928"/>
    </source>
</evidence>
<sequence>MQLNGNHYIENLDAELVSKINTYLSGISVTDHNPAILFCWDHEALEEFANAANAQTIEHPQWFSQTRGSVTPMTVMNDVICYLAQLSGGRCDHVLLAPNSLIQYGHLQERLQYMQYDDFMQKCMVNVAPGKKTPTLLNITDDGRELLLERHGANEHSIRVADLKELILQHRHQLSSSEIAATSFRLQLADLENSFVLLRGHILADPDIVDLNALLPTDFFVFVADNVQTGNQSISRCEMHKNQADPAIFELQRAQLVEMGFSADLAAQALHECGCNLSDAAALLAEGNLCKGTKDMNSQVTTNLGSQYPFSLRSLVHDGDLMKLRKLAAVDSFRALLFLKETFSSEALDQLNENSMATLQLLLLPVPAPSLRAIHTSSDDASNVDVLKASDSTSNPTTNAIDRLVAMGFARDLVEVMYENCNSDEMLTANALLQTLES</sequence>
<evidence type="ECO:0000259" key="1">
    <source>
        <dbReference type="PROSITE" id="PS50030"/>
    </source>
</evidence>
<dbReference type="InterPro" id="IPR009060">
    <property type="entry name" value="UBA-like_sf"/>
</dbReference>
<dbReference type="InterPro" id="IPR015940">
    <property type="entry name" value="UBA"/>
</dbReference>
<keyword evidence="2" id="KW-0648">Protein biosynthesis</keyword>
<dbReference type="AlphaFoldDB" id="A0A0P1AP83"/>
<dbReference type="GO" id="GO:0003746">
    <property type="term" value="F:translation elongation factor activity"/>
    <property type="evidence" value="ECO:0007669"/>
    <property type="project" value="UniProtKB-KW"/>
</dbReference>
<organism evidence="2 3">
    <name type="scientific">Plasmopara halstedii</name>
    <name type="common">Downy mildew of sunflower</name>
    <dbReference type="NCBI Taxonomy" id="4781"/>
    <lineage>
        <taxon>Eukaryota</taxon>
        <taxon>Sar</taxon>
        <taxon>Stramenopiles</taxon>
        <taxon>Oomycota</taxon>
        <taxon>Peronosporomycetes</taxon>
        <taxon>Peronosporales</taxon>
        <taxon>Peronosporaceae</taxon>
        <taxon>Plasmopara</taxon>
    </lineage>
</organism>
<dbReference type="PROSITE" id="PS50030">
    <property type="entry name" value="UBA"/>
    <property type="match status" value="2"/>
</dbReference>
<protein>
    <submittedName>
        <fullName evidence="2">Ubiquitin-associated/translation elongation factor EF1B, N-terminal, eukaryote</fullName>
    </submittedName>
</protein>
<keyword evidence="2" id="KW-0251">Elongation factor</keyword>
<dbReference type="Gene3D" id="1.10.8.10">
    <property type="entry name" value="DNA helicase RuvA subunit, C-terminal domain"/>
    <property type="match status" value="2"/>
</dbReference>
<keyword evidence="3" id="KW-1185">Reference proteome</keyword>